<feature type="domain" description="Solute-binding protein family 3/N-terminal" evidence="3">
    <location>
        <begin position="23"/>
        <end position="238"/>
    </location>
</feature>
<name>A0A1H2XRQ6_9RHOB</name>
<dbReference type="Pfam" id="PF00497">
    <property type="entry name" value="SBP_bac_3"/>
    <property type="match status" value="1"/>
</dbReference>
<gene>
    <name evidence="4" type="ORF">SAMN04488238_104294</name>
</gene>
<evidence type="ECO:0000259" key="3">
    <source>
        <dbReference type="SMART" id="SM00062"/>
    </source>
</evidence>
<evidence type="ECO:0000313" key="5">
    <source>
        <dbReference type="Proteomes" id="UP000198539"/>
    </source>
</evidence>
<feature type="signal peptide" evidence="2">
    <location>
        <begin position="1"/>
        <end position="20"/>
    </location>
</feature>
<dbReference type="PANTHER" id="PTHR35936">
    <property type="entry name" value="MEMBRANE-BOUND LYTIC MUREIN TRANSGLYCOSYLASE F"/>
    <property type="match status" value="1"/>
</dbReference>
<dbReference type="SMART" id="SM00062">
    <property type="entry name" value="PBPb"/>
    <property type="match status" value="1"/>
</dbReference>
<dbReference type="InterPro" id="IPR001638">
    <property type="entry name" value="Solute-binding_3/MltF_N"/>
</dbReference>
<keyword evidence="5" id="KW-1185">Reference proteome</keyword>
<evidence type="ECO:0000313" key="4">
    <source>
        <dbReference type="EMBL" id="SDW95592.1"/>
    </source>
</evidence>
<organism evidence="4 5">
    <name type="scientific">Roseicitreum antarcticum</name>
    <dbReference type="NCBI Taxonomy" id="564137"/>
    <lineage>
        <taxon>Bacteria</taxon>
        <taxon>Pseudomonadati</taxon>
        <taxon>Pseudomonadota</taxon>
        <taxon>Alphaproteobacteria</taxon>
        <taxon>Rhodobacterales</taxon>
        <taxon>Paracoccaceae</taxon>
        <taxon>Roseicitreum</taxon>
    </lineage>
</organism>
<evidence type="ECO:0000256" key="1">
    <source>
        <dbReference type="ARBA" id="ARBA00022729"/>
    </source>
</evidence>
<dbReference type="AlphaFoldDB" id="A0A1H2XRQ6"/>
<dbReference type="EMBL" id="FNOM01000004">
    <property type="protein sequence ID" value="SDW95592.1"/>
    <property type="molecule type" value="Genomic_DNA"/>
</dbReference>
<dbReference type="PANTHER" id="PTHR35936:SF19">
    <property type="entry name" value="AMINO-ACID-BINDING PROTEIN YXEM-RELATED"/>
    <property type="match status" value="1"/>
</dbReference>
<proteinExistence type="predicted"/>
<dbReference type="STRING" id="564137.SAMN04488238_104294"/>
<protein>
    <submittedName>
        <fullName evidence="4">Amino acid ABC transporter substrate-binding protein, PAAT family (TC 3.A.1.3.-)</fullName>
    </submittedName>
</protein>
<reference evidence="4 5" key="1">
    <citation type="submission" date="2016-10" db="EMBL/GenBank/DDBJ databases">
        <authorList>
            <person name="de Groot N.N."/>
        </authorList>
    </citation>
    <scope>NUCLEOTIDE SEQUENCE [LARGE SCALE GENOMIC DNA]</scope>
    <source>
        <strain evidence="4 5">CGMCC 1.8894</strain>
    </source>
</reference>
<accession>A0A1H2XRQ6</accession>
<dbReference type="SUPFAM" id="SSF53850">
    <property type="entry name" value="Periplasmic binding protein-like II"/>
    <property type="match status" value="1"/>
</dbReference>
<dbReference type="RefSeq" id="WP_092887921.1">
    <property type="nucleotide sequence ID" value="NZ_CP061498.1"/>
</dbReference>
<dbReference type="Proteomes" id="UP000198539">
    <property type="component" value="Unassembled WGS sequence"/>
</dbReference>
<dbReference type="OrthoDB" id="9807134at2"/>
<evidence type="ECO:0000256" key="2">
    <source>
        <dbReference type="SAM" id="SignalP"/>
    </source>
</evidence>
<sequence>MKNLTFTLATLALMTTAATAQDVVRIGSEGAYPPYNFINDATGELDGYERALGDMMCERAGLTCEWVINDWDSIIPNLTGGNYDAIMAGMSITEERKQVIAFTQNYLQPEPSAYVALTGAGDDVVSGVVAVQTNTIQASHAATTEADVISFATPDESVAAVRNGEADAVLADKSFLAPIAAESADLEFVGEDVLLGAGIGVGLRQSDTELRETLDAVIAEMKADGSINTLIVEWFGEDSPLF</sequence>
<keyword evidence="1 2" id="KW-0732">Signal</keyword>
<feature type="chain" id="PRO_5011644682" evidence="2">
    <location>
        <begin position="21"/>
        <end position="242"/>
    </location>
</feature>
<dbReference type="Gene3D" id="3.40.190.10">
    <property type="entry name" value="Periplasmic binding protein-like II"/>
    <property type="match status" value="2"/>
</dbReference>